<dbReference type="RefSeq" id="WP_381740712.1">
    <property type="nucleotide sequence ID" value="NZ_JBHSDP010000020.1"/>
</dbReference>
<evidence type="ECO:0000256" key="1">
    <source>
        <dbReference type="SAM" id="SignalP"/>
    </source>
</evidence>
<dbReference type="Proteomes" id="UP001595824">
    <property type="component" value="Unassembled WGS sequence"/>
</dbReference>
<gene>
    <name evidence="2" type="ORF">ACFPC0_19740</name>
</gene>
<protein>
    <recommendedName>
        <fullName evidence="4">Secreted protein</fullName>
    </recommendedName>
</protein>
<organism evidence="2 3">
    <name type="scientific">Streptomyces andamanensis</name>
    <dbReference type="NCBI Taxonomy" id="1565035"/>
    <lineage>
        <taxon>Bacteria</taxon>
        <taxon>Bacillati</taxon>
        <taxon>Actinomycetota</taxon>
        <taxon>Actinomycetes</taxon>
        <taxon>Kitasatosporales</taxon>
        <taxon>Streptomycetaceae</taxon>
        <taxon>Streptomyces</taxon>
    </lineage>
</organism>
<reference evidence="3" key="1">
    <citation type="journal article" date="2019" name="Int. J. Syst. Evol. Microbiol.">
        <title>The Global Catalogue of Microorganisms (GCM) 10K type strain sequencing project: providing services to taxonomists for standard genome sequencing and annotation.</title>
        <authorList>
            <consortium name="The Broad Institute Genomics Platform"/>
            <consortium name="The Broad Institute Genome Sequencing Center for Infectious Disease"/>
            <person name="Wu L."/>
            <person name="Ma J."/>
        </authorList>
    </citation>
    <scope>NUCLEOTIDE SEQUENCE [LARGE SCALE GENOMIC DNA]</scope>
    <source>
        <strain evidence="3">PCU 347</strain>
    </source>
</reference>
<proteinExistence type="predicted"/>
<sequence>MLIGGLSAIAMGAAVLPSSASAAPENSAHTATVLQKATHPTPATSTIRQQASNSAAKGQALASYAVGCYAKATKPFTVTRSSRDIHGEAELTSCFGKPDSCHLGVDLEQYNGRIHRWHVVAHNGGSWKACKIGKPVNATYKNCHHDNSTRWYYRSSIYLVVEKNGRTGNVGHAYSKGNLFWCS</sequence>
<comment type="caution">
    <text evidence="2">The sequence shown here is derived from an EMBL/GenBank/DDBJ whole genome shotgun (WGS) entry which is preliminary data.</text>
</comment>
<keyword evidence="3" id="KW-1185">Reference proteome</keyword>
<evidence type="ECO:0000313" key="3">
    <source>
        <dbReference type="Proteomes" id="UP001595824"/>
    </source>
</evidence>
<feature type="signal peptide" evidence="1">
    <location>
        <begin position="1"/>
        <end position="22"/>
    </location>
</feature>
<keyword evidence="1" id="KW-0732">Signal</keyword>
<feature type="chain" id="PRO_5046241733" description="Secreted protein" evidence="1">
    <location>
        <begin position="23"/>
        <end position="183"/>
    </location>
</feature>
<evidence type="ECO:0000313" key="2">
    <source>
        <dbReference type="EMBL" id="MFC4329977.1"/>
    </source>
</evidence>
<accession>A0ABV8TH74</accession>
<dbReference type="EMBL" id="JBHSDP010000020">
    <property type="protein sequence ID" value="MFC4329977.1"/>
    <property type="molecule type" value="Genomic_DNA"/>
</dbReference>
<name>A0ABV8TH74_9ACTN</name>
<evidence type="ECO:0008006" key="4">
    <source>
        <dbReference type="Google" id="ProtNLM"/>
    </source>
</evidence>